<evidence type="ECO:0000313" key="2">
    <source>
        <dbReference type="EMBL" id="GAC24963.1"/>
    </source>
</evidence>
<evidence type="ECO:0000256" key="1">
    <source>
        <dbReference type="SAM" id="Phobius"/>
    </source>
</evidence>
<proteinExistence type="predicted"/>
<dbReference type="EMBL" id="BAEP01000054">
    <property type="protein sequence ID" value="GAC24963.1"/>
    <property type="molecule type" value="Genomic_DNA"/>
</dbReference>
<keyword evidence="1" id="KW-1133">Transmembrane helix</keyword>
<feature type="transmembrane region" description="Helical" evidence="1">
    <location>
        <begin position="6"/>
        <end position="22"/>
    </location>
</feature>
<sequence>MLRLLFLLPLILCLLWFAYLRLRGFSLRQGKQGFIYILVFSAIIAAFYTLMLWLTAT</sequence>
<gene>
    <name evidence="2" type="ORF">GMES_2669</name>
</gene>
<feature type="transmembrane region" description="Helical" evidence="1">
    <location>
        <begin position="34"/>
        <end position="54"/>
    </location>
</feature>
<comment type="caution">
    <text evidence="2">The sequence shown here is derived from an EMBL/GenBank/DDBJ whole genome shotgun (WGS) entry which is preliminary data.</text>
</comment>
<dbReference type="Proteomes" id="UP000006263">
    <property type="component" value="Unassembled WGS sequence"/>
</dbReference>
<evidence type="ECO:0000313" key="3">
    <source>
        <dbReference type="Proteomes" id="UP000006263"/>
    </source>
</evidence>
<dbReference type="AlphaFoldDB" id="K6Z7K8"/>
<protein>
    <submittedName>
        <fullName evidence="2">Uncharacterized protein</fullName>
    </submittedName>
</protein>
<name>K6Z7K8_9ALTE</name>
<keyword evidence="1" id="KW-0472">Membrane</keyword>
<keyword evidence="1" id="KW-0812">Transmembrane</keyword>
<organism evidence="2 3">
    <name type="scientific">Paraglaciecola mesophila KMM 241</name>
    <dbReference type="NCBI Taxonomy" id="1128912"/>
    <lineage>
        <taxon>Bacteria</taxon>
        <taxon>Pseudomonadati</taxon>
        <taxon>Pseudomonadota</taxon>
        <taxon>Gammaproteobacteria</taxon>
        <taxon>Alteromonadales</taxon>
        <taxon>Alteromonadaceae</taxon>
        <taxon>Paraglaciecola</taxon>
    </lineage>
</organism>
<dbReference type="eggNOG" id="ENOG5033BAR">
    <property type="taxonomic scope" value="Bacteria"/>
</dbReference>
<accession>K6Z7K8</accession>
<reference evidence="2 3" key="1">
    <citation type="journal article" date="2017" name="Antonie Van Leeuwenhoek">
        <title>Rhizobium rhizosphaerae sp. nov., a novel species isolated from rice rhizosphere.</title>
        <authorList>
            <person name="Zhao J.J."/>
            <person name="Zhang J."/>
            <person name="Zhang R.J."/>
            <person name="Zhang C.W."/>
            <person name="Yin H.Q."/>
            <person name="Zhang X.X."/>
        </authorList>
    </citation>
    <scope>NUCLEOTIDE SEQUENCE [LARGE SCALE GENOMIC DNA]</scope>
    <source>
        <strain evidence="2 3">KMM 241</strain>
    </source>
</reference>